<dbReference type="PROSITE" id="PS50262">
    <property type="entry name" value="G_PROTEIN_RECEP_F1_2"/>
    <property type="match status" value="1"/>
</dbReference>
<sequence>MSNNGSMSTLCLLNEHEILDDTTTHKLYLGLTPFIICIGLLGNILTVCVFILTDLKKQSVSIITIALAIADSFVLLIPVSILWLEKVLRRELTDLSPFWCRTHGVFDLAFTCCSSWLMVCIAFERFCAVWLPHNNKIIFTHRRTLILVLSIVFISTILSTWFIFAVKMTQFPLMPLENSMDSIFFLLTNYTEIPYSKCSVYDENLYDSMGMASIIVNYILPFIFVLLLNSTVIYRLCQRGMVELTSSITVMLTLVCLVHLFCTLPFQCWWIYYEIPDQTGNCLWLKKKLTWRTITFTIRNINYMANFFLYSCSSKFFRDELKGLIFLCLLPHEKYQSYHYRRQSLYDNMQQRVSLTQLVMRRLSRATEVTNAGIMITQSTAIVANSPIRNV</sequence>
<dbReference type="PROSITE" id="PS00237">
    <property type="entry name" value="G_PROTEIN_RECEP_F1_1"/>
    <property type="match status" value="1"/>
</dbReference>
<keyword evidence="5 9" id="KW-0472">Membrane</keyword>
<comment type="caution">
    <text evidence="11">The sequence shown here is derived from an EMBL/GenBank/DDBJ whole genome shotgun (WGS) entry which is preliminary data.</text>
</comment>
<feature type="domain" description="G-protein coupled receptors family 1 profile" evidence="10">
    <location>
        <begin position="42"/>
        <end position="310"/>
    </location>
</feature>
<dbReference type="InterPro" id="IPR017452">
    <property type="entry name" value="GPCR_Rhodpsn_7TM"/>
</dbReference>
<feature type="transmembrane region" description="Helical" evidence="9">
    <location>
        <begin position="27"/>
        <end position="53"/>
    </location>
</feature>
<feature type="transmembrane region" description="Helical" evidence="9">
    <location>
        <begin position="215"/>
        <end position="236"/>
    </location>
</feature>
<protein>
    <recommendedName>
        <fullName evidence="10">G-protein coupled receptors family 1 profile domain-containing protein</fullName>
    </recommendedName>
</protein>
<keyword evidence="3 9" id="KW-1133">Transmembrane helix</keyword>
<dbReference type="PRINTS" id="PR00237">
    <property type="entry name" value="GPCRRHODOPSN"/>
</dbReference>
<dbReference type="InterPro" id="IPR000276">
    <property type="entry name" value="GPCR_Rhodpsn"/>
</dbReference>
<accession>A0A814KJ53</accession>
<evidence type="ECO:0000313" key="13">
    <source>
        <dbReference type="Proteomes" id="UP000663891"/>
    </source>
</evidence>
<evidence type="ECO:0000256" key="9">
    <source>
        <dbReference type="SAM" id="Phobius"/>
    </source>
</evidence>
<evidence type="ECO:0000256" key="5">
    <source>
        <dbReference type="ARBA" id="ARBA00023136"/>
    </source>
</evidence>
<feature type="transmembrane region" description="Helical" evidence="9">
    <location>
        <begin position="60"/>
        <end position="84"/>
    </location>
</feature>
<comment type="similarity">
    <text evidence="8">Belongs to the G-protein coupled receptor 1 family.</text>
</comment>
<dbReference type="Proteomes" id="UP000663881">
    <property type="component" value="Unassembled WGS sequence"/>
</dbReference>
<evidence type="ECO:0000256" key="3">
    <source>
        <dbReference type="ARBA" id="ARBA00022989"/>
    </source>
</evidence>
<evidence type="ECO:0000256" key="2">
    <source>
        <dbReference type="ARBA" id="ARBA00022692"/>
    </source>
</evidence>
<dbReference type="OrthoDB" id="9990906at2759"/>
<evidence type="ECO:0000256" key="6">
    <source>
        <dbReference type="ARBA" id="ARBA00023170"/>
    </source>
</evidence>
<evidence type="ECO:0000256" key="1">
    <source>
        <dbReference type="ARBA" id="ARBA00004141"/>
    </source>
</evidence>
<dbReference type="EMBL" id="CAJOAY010000171">
    <property type="protein sequence ID" value="CAF3570192.1"/>
    <property type="molecule type" value="Genomic_DNA"/>
</dbReference>
<reference evidence="11" key="1">
    <citation type="submission" date="2021-02" db="EMBL/GenBank/DDBJ databases">
        <authorList>
            <person name="Nowell W R."/>
        </authorList>
    </citation>
    <scope>NUCLEOTIDE SEQUENCE</scope>
</reference>
<name>A0A814KJ53_9BILA</name>
<feature type="transmembrane region" description="Helical" evidence="9">
    <location>
        <begin position="104"/>
        <end position="123"/>
    </location>
</feature>
<evidence type="ECO:0000256" key="8">
    <source>
        <dbReference type="RuleBase" id="RU000688"/>
    </source>
</evidence>
<evidence type="ECO:0000313" key="11">
    <source>
        <dbReference type="EMBL" id="CAF1051749.1"/>
    </source>
</evidence>
<dbReference type="PANTHER" id="PTHR24243:SF230">
    <property type="entry name" value="G-PROTEIN COUPLED RECEPTORS FAMILY 1 PROFILE DOMAIN-CONTAINING PROTEIN"/>
    <property type="match status" value="1"/>
</dbReference>
<dbReference type="Gene3D" id="1.20.1070.10">
    <property type="entry name" value="Rhodopsin 7-helix transmembrane proteins"/>
    <property type="match status" value="1"/>
</dbReference>
<organism evidence="11 13">
    <name type="scientific">Adineta steineri</name>
    <dbReference type="NCBI Taxonomy" id="433720"/>
    <lineage>
        <taxon>Eukaryota</taxon>
        <taxon>Metazoa</taxon>
        <taxon>Spiralia</taxon>
        <taxon>Gnathifera</taxon>
        <taxon>Rotifera</taxon>
        <taxon>Eurotatoria</taxon>
        <taxon>Bdelloidea</taxon>
        <taxon>Adinetida</taxon>
        <taxon>Adinetidae</taxon>
        <taxon>Adineta</taxon>
    </lineage>
</organism>
<feature type="transmembrane region" description="Helical" evidence="9">
    <location>
        <begin position="248"/>
        <end position="272"/>
    </location>
</feature>
<evidence type="ECO:0000259" key="10">
    <source>
        <dbReference type="PROSITE" id="PS50262"/>
    </source>
</evidence>
<proteinExistence type="inferred from homology"/>
<dbReference type="EMBL" id="CAJNON010000160">
    <property type="protein sequence ID" value="CAF1051749.1"/>
    <property type="molecule type" value="Genomic_DNA"/>
</dbReference>
<evidence type="ECO:0000256" key="7">
    <source>
        <dbReference type="ARBA" id="ARBA00023224"/>
    </source>
</evidence>
<gene>
    <name evidence="12" type="ORF">OKA104_LOCUS5062</name>
    <name evidence="11" type="ORF">VCS650_LOCUS17446</name>
</gene>
<dbReference type="PANTHER" id="PTHR24243">
    <property type="entry name" value="G-PROTEIN COUPLED RECEPTOR"/>
    <property type="match status" value="1"/>
</dbReference>
<dbReference type="SUPFAM" id="SSF81321">
    <property type="entry name" value="Family A G protein-coupled receptor-like"/>
    <property type="match status" value="1"/>
</dbReference>
<comment type="subcellular location">
    <subcellularLocation>
        <location evidence="1">Membrane</location>
        <topology evidence="1">Multi-pass membrane protein</topology>
    </subcellularLocation>
</comment>
<dbReference type="Pfam" id="PF00001">
    <property type="entry name" value="7tm_1"/>
    <property type="match status" value="1"/>
</dbReference>
<dbReference type="GO" id="GO:0004930">
    <property type="term" value="F:G protein-coupled receptor activity"/>
    <property type="evidence" value="ECO:0007669"/>
    <property type="project" value="UniProtKB-KW"/>
</dbReference>
<evidence type="ECO:0000313" key="12">
    <source>
        <dbReference type="EMBL" id="CAF3570192.1"/>
    </source>
</evidence>
<keyword evidence="4 8" id="KW-0297">G-protein coupled receptor</keyword>
<keyword evidence="7 8" id="KW-0807">Transducer</keyword>
<evidence type="ECO:0000256" key="4">
    <source>
        <dbReference type="ARBA" id="ARBA00023040"/>
    </source>
</evidence>
<keyword evidence="6 8" id="KW-0675">Receptor</keyword>
<dbReference type="GO" id="GO:0005886">
    <property type="term" value="C:plasma membrane"/>
    <property type="evidence" value="ECO:0007669"/>
    <property type="project" value="TreeGrafter"/>
</dbReference>
<dbReference type="Proteomes" id="UP000663891">
    <property type="component" value="Unassembled WGS sequence"/>
</dbReference>
<keyword evidence="2 8" id="KW-0812">Transmembrane</keyword>
<feature type="transmembrane region" description="Helical" evidence="9">
    <location>
        <begin position="144"/>
        <end position="166"/>
    </location>
</feature>
<dbReference type="AlphaFoldDB" id="A0A814KJ53"/>